<protein>
    <recommendedName>
        <fullName evidence="1">Galactose oxidase-like Early set domain-containing protein</fullName>
    </recommendedName>
</protein>
<reference evidence="2 3" key="1">
    <citation type="submission" date="2017-06" db="EMBL/GenBank/DDBJ databases">
        <title>Genome sequencing of cyanobaciteial culture collection at National Institute for Environmental Studies (NIES).</title>
        <authorList>
            <person name="Hirose Y."/>
            <person name="Shimura Y."/>
            <person name="Fujisawa T."/>
            <person name="Nakamura Y."/>
            <person name="Kawachi M."/>
        </authorList>
    </citation>
    <scope>NUCLEOTIDE SEQUENCE [LARGE SCALE GENOMIC DNA]</scope>
    <source>
        <strain evidence="2 3">NIES-4072</strain>
    </source>
</reference>
<comment type="caution">
    <text evidence="2">The sequence shown here is derived from an EMBL/GenBank/DDBJ whole genome shotgun (WGS) entry which is preliminary data.</text>
</comment>
<dbReference type="CDD" id="cd02851">
    <property type="entry name" value="E_set_GO_C"/>
    <property type="match status" value="1"/>
</dbReference>
<dbReference type="PANTHER" id="PTHR32208">
    <property type="entry name" value="SECRETED PROTEIN-RELATED"/>
    <property type="match status" value="1"/>
</dbReference>
<dbReference type="Gene3D" id="2.60.40.10">
    <property type="entry name" value="Immunoglobulins"/>
    <property type="match status" value="1"/>
</dbReference>
<dbReference type="AlphaFoldDB" id="A0A2R5FME8"/>
<dbReference type="InterPro" id="IPR014756">
    <property type="entry name" value="Ig_E-set"/>
</dbReference>
<accession>A0A2R5FME8</accession>
<dbReference type="InterPro" id="IPR011043">
    <property type="entry name" value="Gal_Oxase/kelch_b-propeller"/>
</dbReference>
<dbReference type="Pfam" id="PF09118">
    <property type="entry name" value="GO-like_E_set"/>
    <property type="match status" value="1"/>
</dbReference>
<dbReference type="InterPro" id="IPR013783">
    <property type="entry name" value="Ig-like_fold"/>
</dbReference>
<evidence type="ECO:0000313" key="3">
    <source>
        <dbReference type="Proteomes" id="UP000245124"/>
    </source>
</evidence>
<dbReference type="RefSeq" id="WP_109009692.1">
    <property type="nucleotide sequence ID" value="NZ_BDUD01000001.1"/>
</dbReference>
<proteinExistence type="predicted"/>
<dbReference type="InterPro" id="IPR015202">
    <property type="entry name" value="GO-like_E_set"/>
</dbReference>
<dbReference type="OrthoDB" id="8673369at2"/>
<evidence type="ECO:0000259" key="1">
    <source>
        <dbReference type="Pfam" id="PF09118"/>
    </source>
</evidence>
<organism evidence="2 3">
    <name type="scientific">Nostoc commune NIES-4072</name>
    <dbReference type="NCBI Taxonomy" id="2005467"/>
    <lineage>
        <taxon>Bacteria</taxon>
        <taxon>Bacillati</taxon>
        <taxon>Cyanobacteriota</taxon>
        <taxon>Cyanophyceae</taxon>
        <taxon>Nostocales</taxon>
        <taxon>Nostocaceae</taxon>
        <taxon>Nostoc</taxon>
    </lineage>
</organism>
<dbReference type="InterPro" id="IPR037293">
    <property type="entry name" value="Gal_Oxidase_central_sf"/>
</dbReference>
<dbReference type="Gene3D" id="2.130.10.80">
    <property type="entry name" value="Galactose oxidase/kelch, beta-propeller"/>
    <property type="match status" value="2"/>
</dbReference>
<dbReference type="PANTHER" id="PTHR32208:SF21">
    <property type="entry name" value="LOW QUALITY PROTEIN: ALDEHYDE OXIDASE GLOX-LIKE"/>
    <property type="match status" value="1"/>
</dbReference>
<dbReference type="Proteomes" id="UP000245124">
    <property type="component" value="Unassembled WGS sequence"/>
</dbReference>
<dbReference type="EMBL" id="BDUD01000001">
    <property type="protein sequence ID" value="GBG19967.1"/>
    <property type="molecule type" value="Genomic_DNA"/>
</dbReference>
<dbReference type="SUPFAM" id="SSF81296">
    <property type="entry name" value="E set domains"/>
    <property type="match status" value="1"/>
</dbReference>
<sequence length="419" mass="46517">MLFNKNRIVSVFLAFILAVAITICGWEQAIAQSIIGPKEEMGEWETIPLAAKENLMQSVHTLLLPNGKVLSVSGSSFRNTVVINNGEPNPTFIEGVNVTDYDVINNTALLDPETGKFERIASPPVQQYAEINDLFCSGHLQLADGNILFVGGTGRYYPGGAFTGSRQVNLYDWKTGKWSAAGQLKEGRWYPSLISLADGKISMNPAKLPRLYHNGAILLPDARILIIGGNANRTAREKDGTLHVDIQRDPLKYYYKFPKLTDKSGEKVKEFNLEEYYQSPQSYFIKEDLDKGDKQPFVPSEIWQAEIFSPPYLFKPGTRPEIVKAPESLNYGKSSSISVKDATKTGSVVLVKLGSVTHSFDYGQRLADLSVENVALGSESAIKFRAPKNANLYPPGYYMMFYLNELGKPSHAKMVKLEV</sequence>
<feature type="domain" description="Galactose oxidase-like Early set" evidence="1">
    <location>
        <begin position="319"/>
        <end position="416"/>
    </location>
</feature>
<gene>
    <name evidence="2" type="ORF">NIES4072_36360</name>
</gene>
<keyword evidence="3" id="KW-1185">Reference proteome</keyword>
<name>A0A2R5FME8_NOSCO</name>
<evidence type="ECO:0000313" key="2">
    <source>
        <dbReference type="EMBL" id="GBG19967.1"/>
    </source>
</evidence>
<dbReference type="SUPFAM" id="SSF50965">
    <property type="entry name" value="Galactose oxidase, central domain"/>
    <property type="match status" value="1"/>
</dbReference>